<dbReference type="PROSITE" id="PS50240">
    <property type="entry name" value="TRYPSIN_DOM"/>
    <property type="match status" value="3"/>
</dbReference>
<reference evidence="5" key="2">
    <citation type="submission" date="2025-05" db="UniProtKB">
        <authorList>
            <consortium name="EnsemblMetazoa"/>
        </authorList>
    </citation>
    <scope>IDENTIFICATION</scope>
    <source>
        <strain evidence="5">Foshan</strain>
    </source>
</reference>
<dbReference type="SUPFAM" id="SSF50494">
    <property type="entry name" value="Trypsin-like serine proteases"/>
    <property type="match status" value="3"/>
</dbReference>
<dbReference type="Gene3D" id="2.40.10.10">
    <property type="entry name" value="Trypsin-like serine proteases"/>
    <property type="match status" value="3"/>
</dbReference>
<dbReference type="InterPro" id="IPR001254">
    <property type="entry name" value="Trypsin_dom"/>
</dbReference>
<dbReference type="CDD" id="cd00190">
    <property type="entry name" value="Tryp_SPc"/>
    <property type="match status" value="2"/>
</dbReference>
<sequence>MYHKYRLGRTDYACGVTILTERFVLTAAHCTYERWKKLPADRVFVKVGLSNLDSPEDHMRQFDVDKIKRHKQYNMDTFENDIALLKLSWEITYTNYIQPACLWQGDSELSKIISKIGFVVGWGLDEGYSLPKDLSETTMPIVSRKNCMESDKRHYNKYYFKSKTFCAGCYNGSHTSHGDSGGGLYMRMGSSWVLRGIVSNAKINASTLKIQADSYTIFTDVAYYLNWIKTKAPDIPYLAVDTKLITETDFDYGNCSKVTYPSGTQQEREELVNLAYILNGSQSAETAESCGEKKTVVQQLIANGYKTFAGSWPWHGAMFHRNKDGAVLYACGVTIMTEQFVITAAHCTFDASGENKLLADHVLIKVGITNLDSPERHVQQHDVDVIIRHEDYNNITFENDIAILKLYSEITYNSYIQPICLWQGDTQSSKLISQIGYIVGWGMNEDYRMPQHLNEATVQIVSRRECIESDRSHFSKFSFESKTFCAGHRNGTQITQGDSGGGLFIRVGLNWVLRGIVSNALLDDELLHVSEDSYVVFTDVAFYMSWIISKATIMTRSTIDIGPIAVHPGSTSLASSGSQANLLEIANCGKDTYPSETPEEVKGYLNQYPWLAIIEYINMKTLVLEDVCHAVLIHPSFLVTDAHCVLKKQLSVIRSVRLNDYDLNTVTDFFQIYGETVQTTATRIPVSSVFIHPDYDTLKFESPSIAVIKLYKPTTTTPICLAPRDATDLPKDKKFTIIGWKRYNRSKKPITRNKVQLVSFAECRRKYAGEKIVLDSTGGYVCGTFSRDDDSSSCSRYLTSAPFQYVKNGPFEGRYFLAAISSFGHKNCSFAEFPDVFTNVAHYSDWIYEKVKQNE</sequence>
<dbReference type="RefSeq" id="XP_062705390.1">
    <property type="nucleotide sequence ID" value="XM_062849406.1"/>
</dbReference>
<dbReference type="SMART" id="SM00020">
    <property type="entry name" value="Tryp_SPc"/>
    <property type="match status" value="3"/>
</dbReference>
<evidence type="ECO:0000313" key="6">
    <source>
        <dbReference type="Proteomes" id="UP000069940"/>
    </source>
</evidence>
<comment type="similarity">
    <text evidence="3">Belongs to the peptidase S1 family. CLIP subfamily.</text>
</comment>
<reference evidence="6" key="1">
    <citation type="journal article" date="2015" name="Proc. Natl. Acad. Sci. U.S.A.">
        <title>Genome sequence of the Asian Tiger mosquito, Aedes albopictus, reveals insights into its biology, genetics, and evolution.</title>
        <authorList>
            <person name="Chen X.G."/>
            <person name="Jiang X."/>
            <person name="Gu J."/>
            <person name="Xu M."/>
            <person name="Wu Y."/>
            <person name="Deng Y."/>
            <person name="Zhang C."/>
            <person name="Bonizzoni M."/>
            <person name="Dermauw W."/>
            <person name="Vontas J."/>
            <person name="Armbruster P."/>
            <person name="Huang X."/>
            <person name="Yang Y."/>
            <person name="Zhang H."/>
            <person name="He W."/>
            <person name="Peng H."/>
            <person name="Liu Y."/>
            <person name="Wu K."/>
            <person name="Chen J."/>
            <person name="Lirakis M."/>
            <person name="Topalis P."/>
            <person name="Van Leeuwen T."/>
            <person name="Hall A.B."/>
            <person name="Jiang X."/>
            <person name="Thorpe C."/>
            <person name="Mueller R.L."/>
            <person name="Sun C."/>
            <person name="Waterhouse R.M."/>
            <person name="Yan G."/>
            <person name="Tu Z.J."/>
            <person name="Fang X."/>
            <person name="James A.A."/>
        </authorList>
    </citation>
    <scope>NUCLEOTIDE SEQUENCE [LARGE SCALE GENOMIC DNA]</scope>
    <source>
        <strain evidence="6">Foshan</strain>
    </source>
</reference>
<dbReference type="Proteomes" id="UP000069940">
    <property type="component" value="Unassembled WGS sequence"/>
</dbReference>
<dbReference type="InterPro" id="IPR043504">
    <property type="entry name" value="Peptidase_S1_PA_chymotrypsin"/>
</dbReference>
<dbReference type="InterPro" id="IPR009003">
    <property type="entry name" value="Peptidase_S1_PA"/>
</dbReference>
<evidence type="ECO:0000256" key="3">
    <source>
        <dbReference type="ARBA" id="ARBA00024195"/>
    </source>
</evidence>
<feature type="domain" description="Peptidase S1" evidence="4">
    <location>
        <begin position="600"/>
        <end position="852"/>
    </location>
</feature>
<keyword evidence="1" id="KW-1015">Disulfide bond</keyword>
<keyword evidence="6" id="KW-1185">Reference proteome</keyword>
<proteinExistence type="inferred from homology"/>
<accession>A0ABM1Z254</accession>
<dbReference type="InterPro" id="IPR051487">
    <property type="entry name" value="Ser/Thr_Proteases_Immune/Dev"/>
</dbReference>
<dbReference type="EnsemblMetazoa" id="AALFPA23_014287.R20769">
    <property type="protein sequence ID" value="AALFPA23_014287.P20769"/>
    <property type="gene ID" value="AALFPA23_014287"/>
</dbReference>
<organism evidence="5 6">
    <name type="scientific">Aedes albopictus</name>
    <name type="common">Asian tiger mosquito</name>
    <name type="synonym">Stegomyia albopicta</name>
    <dbReference type="NCBI Taxonomy" id="7160"/>
    <lineage>
        <taxon>Eukaryota</taxon>
        <taxon>Metazoa</taxon>
        <taxon>Ecdysozoa</taxon>
        <taxon>Arthropoda</taxon>
        <taxon>Hexapoda</taxon>
        <taxon>Insecta</taxon>
        <taxon>Pterygota</taxon>
        <taxon>Neoptera</taxon>
        <taxon>Endopterygota</taxon>
        <taxon>Diptera</taxon>
        <taxon>Nematocera</taxon>
        <taxon>Culicoidea</taxon>
        <taxon>Culicidae</taxon>
        <taxon>Culicinae</taxon>
        <taxon>Aedini</taxon>
        <taxon>Aedes</taxon>
        <taxon>Stegomyia</taxon>
    </lineage>
</organism>
<feature type="domain" description="Peptidase S1" evidence="4">
    <location>
        <begin position="301"/>
        <end position="552"/>
    </location>
</feature>
<evidence type="ECO:0000259" key="4">
    <source>
        <dbReference type="PROSITE" id="PS50240"/>
    </source>
</evidence>
<dbReference type="Pfam" id="PF00089">
    <property type="entry name" value="Trypsin"/>
    <property type="match status" value="3"/>
</dbReference>
<dbReference type="PRINTS" id="PR00722">
    <property type="entry name" value="CHYMOTRYPSIN"/>
</dbReference>
<evidence type="ECO:0000256" key="2">
    <source>
        <dbReference type="ARBA" id="ARBA00023180"/>
    </source>
</evidence>
<keyword evidence="2" id="KW-0325">Glycoprotein</keyword>
<name>A0ABM1Z254_AEDAL</name>
<dbReference type="InterPro" id="IPR001314">
    <property type="entry name" value="Peptidase_S1A"/>
</dbReference>
<dbReference type="InterPro" id="IPR018114">
    <property type="entry name" value="TRYPSIN_HIS"/>
</dbReference>
<dbReference type="PROSITE" id="PS00134">
    <property type="entry name" value="TRYPSIN_HIS"/>
    <property type="match status" value="2"/>
</dbReference>
<evidence type="ECO:0000313" key="5">
    <source>
        <dbReference type="EnsemblMetazoa" id="AALFPA23_014287.P20769"/>
    </source>
</evidence>
<protein>
    <recommendedName>
        <fullName evidence="4">Peptidase S1 domain-containing protein</fullName>
    </recommendedName>
</protein>
<feature type="domain" description="Peptidase S1" evidence="4">
    <location>
        <begin position="1"/>
        <end position="233"/>
    </location>
</feature>
<dbReference type="PANTHER" id="PTHR24256">
    <property type="entry name" value="TRYPTASE-RELATED"/>
    <property type="match status" value="1"/>
</dbReference>
<dbReference type="GeneID" id="115262126"/>
<evidence type="ECO:0000256" key="1">
    <source>
        <dbReference type="ARBA" id="ARBA00023157"/>
    </source>
</evidence>